<comment type="subcellular location">
    <subcellularLocation>
        <location evidence="1">Membrane</location>
    </subcellularLocation>
</comment>
<dbReference type="Pfam" id="PF01103">
    <property type="entry name" value="Omp85"/>
    <property type="match status" value="1"/>
</dbReference>
<evidence type="ECO:0000256" key="2">
    <source>
        <dbReference type="ARBA" id="ARBA00023136"/>
    </source>
</evidence>
<evidence type="ECO:0000256" key="1">
    <source>
        <dbReference type="ARBA" id="ARBA00004370"/>
    </source>
</evidence>
<dbReference type="AlphaFoldDB" id="A0A7V3PTE7"/>
<dbReference type="InterPro" id="IPR000184">
    <property type="entry name" value="Bac_surfAg_D15"/>
</dbReference>
<sequence>MLLTVWVIFRRRGVNIFSSVELLILFLIQFLAPGTLATAGNDSFNLPICKIKFTGWRAPAKFTLNLKPGDTFNLKLLPIARQKIQRFLSDQGFLNASIEPQIITERTGIVIIFQIKTGPRARITGWEFDGNEIFTDSELNRLPLPRLCPFSRNILLRSVTTVQRYYENNGFPFAQIQILRLTETSAGIKPVLSIYEGTRIKISFLTFAGTPGLNQSLLTRIAGFTQPVYYHPAQLNRWRFNLKNSGWIIPESSDIIQRDSLYGVRFWLSPNKTGELAALLGYAPDYHRLIGWADIALLNLFNSGRTAKITWRALYEQTEYQLQYTEPWLLNLPVSVTGSILHQVYDTAYAFTTGTITFTGKFNYDAPSISLTFGMNRLTGLNRKNSLWLGTGIFLDNRNDPANFTSGMSLEVITRGGKQSRPEQGTGLIGWIETGWNLALPLATKIAWTNSLNLRAIYTEMELTEPELYRVGGLGNVRGYREAAFTTDRFIWWNCEIHYSLGNLSWLQLFFDSGVFRRNSGNYVLLAGYGIGARTRTKIGVIGIDFGIPFPESPLHSKIHLTFRTGF</sequence>
<dbReference type="Gene3D" id="3.10.20.310">
    <property type="entry name" value="membrane protein fhac"/>
    <property type="match status" value="2"/>
</dbReference>
<evidence type="ECO:0000259" key="3">
    <source>
        <dbReference type="Pfam" id="PF01103"/>
    </source>
</evidence>
<organism evidence="5">
    <name type="scientific">candidate division WOR-3 bacterium</name>
    <dbReference type="NCBI Taxonomy" id="2052148"/>
    <lineage>
        <taxon>Bacteria</taxon>
        <taxon>Bacteria division WOR-3</taxon>
    </lineage>
</organism>
<name>A0A7V3PTE7_UNCW3</name>
<evidence type="ECO:0000259" key="4">
    <source>
        <dbReference type="Pfam" id="PF07244"/>
    </source>
</evidence>
<dbReference type="EMBL" id="DTMZ01000070">
    <property type="protein sequence ID" value="HGD13045.1"/>
    <property type="molecule type" value="Genomic_DNA"/>
</dbReference>
<gene>
    <name evidence="5" type="ORF">ENX16_03085</name>
</gene>
<comment type="caution">
    <text evidence="5">The sequence shown here is derived from an EMBL/GenBank/DDBJ whole genome shotgun (WGS) entry which is preliminary data.</text>
</comment>
<keyword evidence="2" id="KW-0472">Membrane</keyword>
<dbReference type="InterPro" id="IPR010827">
    <property type="entry name" value="BamA/TamA_POTRA"/>
</dbReference>
<evidence type="ECO:0000313" key="5">
    <source>
        <dbReference type="EMBL" id="HGD13045.1"/>
    </source>
</evidence>
<reference evidence="5" key="1">
    <citation type="journal article" date="2020" name="mSystems">
        <title>Genome- and Community-Level Interaction Insights into Carbon Utilization and Element Cycling Functions of Hydrothermarchaeota in Hydrothermal Sediment.</title>
        <authorList>
            <person name="Zhou Z."/>
            <person name="Liu Y."/>
            <person name="Xu W."/>
            <person name="Pan J."/>
            <person name="Luo Z.H."/>
            <person name="Li M."/>
        </authorList>
    </citation>
    <scope>NUCLEOTIDE SEQUENCE [LARGE SCALE GENOMIC DNA]</scope>
    <source>
        <strain evidence="5">SpSt-914</strain>
    </source>
</reference>
<proteinExistence type="predicted"/>
<protein>
    <recommendedName>
        <fullName evidence="6">POTRA domain-containing protein</fullName>
    </recommendedName>
</protein>
<dbReference type="GO" id="GO:0019867">
    <property type="term" value="C:outer membrane"/>
    <property type="evidence" value="ECO:0007669"/>
    <property type="project" value="InterPro"/>
</dbReference>
<dbReference type="Gene3D" id="2.40.160.50">
    <property type="entry name" value="membrane protein fhac: a member of the omp85/tpsb transporter family"/>
    <property type="match status" value="1"/>
</dbReference>
<evidence type="ECO:0008006" key="6">
    <source>
        <dbReference type="Google" id="ProtNLM"/>
    </source>
</evidence>
<feature type="domain" description="Bacterial surface antigen (D15)" evidence="3">
    <location>
        <begin position="299"/>
        <end position="553"/>
    </location>
</feature>
<accession>A0A7V3PTE7</accession>
<feature type="domain" description="POTRA" evidence="4">
    <location>
        <begin position="64"/>
        <end position="117"/>
    </location>
</feature>
<dbReference type="Pfam" id="PF07244">
    <property type="entry name" value="POTRA"/>
    <property type="match status" value="1"/>
</dbReference>